<dbReference type="Gene3D" id="1.20.1260.10">
    <property type="match status" value="1"/>
</dbReference>
<dbReference type="Pfam" id="PF00210">
    <property type="entry name" value="Ferritin"/>
    <property type="match status" value="1"/>
</dbReference>
<protein>
    <recommendedName>
        <fullName evidence="2">Ferritin/DPS domain-containing protein</fullName>
    </recommendedName>
</protein>
<organism evidence="3 4">
    <name type="scientific">Massilia varians</name>
    <dbReference type="NCBI Taxonomy" id="457921"/>
    <lineage>
        <taxon>Bacteria</taxon>
        <taxon>Pseudomonadati</taxon>
        <taxon>Pseudomonadota</taxon>
        <taxon>Betaproteobacteria</taxon>
        <taxon>Burkholderiales</taxon>
        <taxon>Oxalobacteraceae</taxon>
        <taxon>Telluria group</taxon>
        <taxon>Massilia</taxon>
    </lineage>
</organism>
<evidence type="ECO:0000256" key="1">
    <source>
        <dbReference type="ARBA" id="ARBA00009497"/>
    </source>
</evidence>
<sequence length="110" mass="12757">MPMQKDRQEIVQGLSALLANTYTLYLKTHNFHWVVTKPLFQKLHDMFEQQYTELADAVDVIAERFRALGSPAPDTYAEFERLSLVKETTGVPTAQEMIKQLVFQHPFWNG</sequence>
<reference evidence="3" key="1">
    <citation type="submission" date="2022-11" db="EMBL/GenBank/DDBJ databases">
        <title>Isolation and characterization of PLA-degrading bacterium Massilia sp. from Antarctic soil.</title>
        <authorList>
            <person name="Sato K."/>
            <person name="Gomez-Fuentes C."/>
            <person name="Ahmad S.A."/>
            <person name="Zulkharnain A."/>
        </authorList>
    </citation>
    <scope>NUCLEOTIDE SEQUENCE</scope>
    <source>
        <strain evidence="3">N-3</strain>
    </source>
</reference>
<evidence type="ECO:0000313" key="4">
    <source>
        <dbReference type="Proteomes" id="UP001163336"/>
    </source>
</evidence>
<dbReference type="PANTHER" id="PTHR42932">
    <property type="entry name" value="GENERAL STRESS PROTEIN 20U"/>
    <property type="match status" value="1"/>
</dbReference>
<comment type="similarity">
    <text evidence="1">Belongs to the Dps family.</text>
</comment>
<accession>A0ABN6TE53</accession>
<dbReference type="InterPro" id="IPR023188">
    <property type="entry name" value="DPS_DNA-bd_CS"/>
</dbReference>
<dbReference type="InterPro" id="IPR002177">
    <property type="entry name" value="DPS_DNA-bd"/>
</dbReference>
<dbReference type="SUPFAM" id="SSF47240">
    <property type="entry name" value="Ferritin-like"/>
    <property type="match status" value="1"/>
</dbReference>
<feature type="domain" description="Ferritin/DPS" evidence="2">
    <location>
        <begin position="13"/>
        <end position="102"/>
    </location>
</feature>
<dbReference type="CDD" id="cd01043">
    <property type="entry name" value="DPS"/>
    <property type="match status" value="1"/>
</dbReference>
<dbReference type="InterPro" id="IPR009078">
    <property type="entry name" value="Ferritin-like_SF"/>
</dbReference>
<evidence type="ECO:0000259" key="2">
    <source>
        <dbReference type="Pfam" id="PF00210"/>
    </source>
</evidence>
<keyword evidence="4" id="KW-1185">Reference proteome</keyword>
<gene>
    <name evidence="3" type="ORF">MasN3_27430</name>
</gene>
<dbReference type="PROSITE" id="PS00819">
    <property type="entry name" value="DPS_2"/>
    <property type="match status" value="1"/>
</dbReference>
<dbReference type="PANTHER" id="PTHR42932:SF3">
    <property type="entry name" value="DNA PROTECTION DURING STARVATION PROTEIN"/>
    <property type="match status" value="1"/>
</dbReference>
<dbReference type="EMBL" id="AP026966">
    <property type="protein sequence ID" value="BDT59249.1"/>
    <property type="molecule type" value="Genomic_DNA"/>
</dbReference>
<dbReference type="Proteomes" id="UP001163336">
    <property type="component" value="Chromosome"/>
</dbReference>
<name>A0ABN6TE53_9BURK</name>
<dbReference type="InterPro" id="IPR012347">
    <property type="entry name" value="Ferritin-like"/>
</dbReference>
<dbReference type="InterPro" id="IPR008331">
    <property type="entry name" value="Ferritin_DPS_dom"/>
</dbReference>
<proteinExistence type="inferred from homology"/>
<evidence type="ECO:0000313" key="3">
    <source>
        <dbReference type="EMBL" id="BDT59249.1"/>
    </source>
</evidence>